<name>A0ABU1NK33_9BURK</name>
<dbReference type="PRINTS" id="PR00080">
    <property type="entry name" value="SDRFAMILY"/>
</dbReference>
<protein>
    <submittedName>
        <fullName evidence="3">NAD(P)-dependent dehydrogenase (Short-subunit alcohol dehydrogenase family)</fullName>
    </submittedName>
</protein>
<dbReference type="PRINTS" id="PR00081">
    <property type="entry name" value="GDHRDH"/>
</dbReference>
<keyword evidence="4" id="KW-1185">Reference proteome</keyword>
<reference evidence="3 4" key="1">
    <citation type="submission" date="2023-07" db="EMBL/GenBank/DDBJ databases">
        <title>Sorghum-associated microbial communities from plants grown in Nebraska, USA.</title>
        <authorList>
            <person name="Schachtman D."/>
        </authorList>
    </citation>
    <scope>NUCLEOTIDE SEQUENCE [LARGE SCALE GENOMIC DNA]</scope>
    <source>
        <strain evidence="3 4">DS1781</strain>
    </source>
</reference>
<sequence>MQTVLITGAASGIGRDTARLFAAAGWQCVLVDHNERALQQLGEDLPAPASAAHVLRTIDLTDAQQIAGLGDGTPALDAILNNAGMSDASNTPLAEQGPAQMGRLLALNLAAPAAVIEACAHLLKPGARVVNVASGAGLLAIPWRGAYSASKAGLIAQTLALAKAHPEWCVTVLAPGFVRTELVDGLIQAGRLNPEGAVGKIPLGRMAAPEEMARALYFLASPGAAPLSGQMLAVNGGSSIYGGSQRFAPATLAPLSLDMPLQLEVCGEGGAPWQAAAQAPTAQTHYAARLDLSPLSCGPTGVLQAVHAAAARFAACHPQQASLTLLLPTPEVGHWRDAGDGAAARMLVSTLACEWGHRALRINALEVPRDLEPRSLHPLLRFVCGPAAQYLTGQTLIGRGAARKDTR</sequence>
<evidence type="ECO:0000313" key="3">
    <source>
        <dbReference type="EMBL" id="MDR6538818.1"/>
    </source>
</evidence>
<dbReference type="InterPro" id="IPR036291">
    <property type="entry name" value="NAD(P)-bd_dom_sf"/>
</dbReference>
<dbReference type="InterPro" id="IPR002347">
    <property type="entry name" value="SDR_fam"/>
</dbReference>
<dbReference type="Pfam" id="PF13561">
    <property type="entry name" value="adh_short_C2"/>
    <property type="match status" value="1"/>
</dbReference>
<evidence type="ECO:0000313" key="4">
    <source>
        <dbReference type="Proteomes" id="UP001184230"/>
    </source>
</evidence>
<dbReference type="PANTHER" id="PTHR42760">
    <property type="entry name" value="SHORT-CHAIN DEHYDROGENASES/REDUCTASES FAMILY MEMBER"/>
    <property type="match status" value="1"/>
</dbReference>
<dbReference type="Gene3D" id="3.40.50.720">
    <property type="entry name" value="NAD(P)-binding Rossmann-like Domain"/>
    <property type="match status" value="1"/>
</dbReference>
<evidence type="ECO:0000256" key="2">
    <source>
        <dbReference type="ARBA" id="ARBA00023002"/>
    </source>
</evidence>
<accession>A0ABU1NK33</accession>
<proteinExistence type="inferred from homology"/>
<dbReference type="EMBL" id="JAVDRF010000012">
    <property type="protein sequence ID" value="MDR6538818.1"/>
    <property type="molecule type" value="Genomic_DNA"/>
</dbReference>
<evidence type="ECO:0000256" key="1">
    <source>
        <dbReference type="ARBA" id="ARBA00006484"/>
    </source>
</evidence>
<dbReference type="PANTHER" id="PTHR42760:SF133">
    <property type="entry name" value="3-OXOACYL-[ACYL-CARRIER-PROTEIN] REDUCTASE"/>
    <property type="match status" value="1"/>
</dbReference>
<dbReference type="Proteomes" id="UP001184230">
    <property type="component" value="Unassembled WGS sequence"/>
</dbReference>
<comment type="caution">
    <text evidence="3">The sequence shown here is derived from an EMBL/GenBank/DDBJ whole genome shotgun (WGS) entry which is preliminary data.</text>
</comment>
<gene>
    <name evidence="3" type="ORF">J2739_004611</name>
</gene>
<dbReference type="CDD" id="cd05233">
    <property type="entry name" value="SDR_c"/>
    <property type="match status" value="1"/>
</dbReference>
<keyword evidence="2" id="KW-0560">Oxidoreductase</keyword>
<dbReference type="SUPFAM" id="SSF51735">
    <property type="entry name" value="NAD(P)-binding Rossmann-fold domains"/>
    <property type="match status" value="1"/>
</dbReference>
<comment type="similarity">
    <text evidence="1">Belongs to the short-chain dehydrogenases/reductases (SDR) family.</text>
</comment>
<organism evidence="3 4">
    <name type="scientific">Variovorax soli</name>
    <dbReference type="NCBI Taxonomy" id="376815"/>
    <lineage>
        <taxon>Bacteria</taxon>
        <taxon>Pseudomonadati</taxon>
        <taxon>Pseudomonadota</taxon>
        <taxon>Betaproteobacteria</taxon>
        <taxon>Burkholderiales</taxon>
        <taxon>Comamonadaceae</taxon>
        <taxon>Variovorax</taxon>
    </lineage>
</organism>
<dbReference type="RefSeq" id="WP_309905964.1">
    <property type="nucleotide sequence ID" value="NZ_JAVDRF010000012.1"/>
</dbReference>